<proteinExistence type="predicted"/>
<protein>
    <submittedName>
        <fullName evidence="2">Uncharacterized protein</fullName>
    </submittedName>
</protein>
<keyword evidence="3" id="KW-1185">Reference proteome</keyword>
<reference evidence="2 3" key="1">
    <citation type="submission" date="2018-05" db="EMBL/GenBank/DDBJ databases">
        <title>Mucilaginibacter hurinus sp. nov., isolated from briquette warehouse soil.</title>
        <authorList>
            <person name="Choi L."/>
        </authorList>
    </citation>
    <scope>NUCLEOTIDE SEQUENCE [LARGE SCALE GENOMIC DNA]</scope>
    <source>
        <strain evidence="2 3">ZR32</strain>
    </source>
</reference>
<accession>A0A367GRQ8</accession>
<keyword evidence="1" id="KW-0812">Transmembrane</keyword>
<evidence type="ECO:0000313" key="2">
    <source>
        <dbReference type="EMBL" id="RCH56139.1"/>
    </source>
</evidence>
<name>A0A367GRQ8_9SPHI</name>
<dbReference type="EMBL" id="QGDC01000002">
    <property type="protein sequence ID" value="RCH56139.1"/>
    <property type="molecule type" value="Genomic_DNA"/>
</dbReference>
<keyword evidence="1" id="KW-1133">Transmembrane helix</keyword>
<evidence type="ECO:0000313" key="3">
    <source>
        <dbReference type="Proteomes" id="UP000253209"/>
    </source>
</evidence>
<organism evidence="2 3">
    <name type="scientific">Mucilaginibacter hurinus</name>
    <dbReference type="NCBI Taxonomy" id="2201324"/>
    <lineage>
        <taxon>Bacteria</taxon>
        <taxon>Pseudomonadati</taxon>
        <taxon>Bacteroidota</taxon>
        <taxon>Sphingobacteriia</taxon>
        <taxon>Sphingobacteriales</taxon>
        <taxon>Sphingobacteriaceae</taxon>
        <taxon>Mucilaginibacter</taxon>
    </lineage>
</organism>
<dbReference type="AlphaFoldDB" id="A0A367GRQ8"/>
<feature type="transmembrane region" description="Helical" evidence="1">
    <location>
        <begin position="31"/>
        <end position="53"/>
    </location>
</feature>
<dbReference type="RefSeq" id="WP_114004176.1">
    <property type="nucleotide sequence ID" value="NZ_QGDC01000002.1"/>
</dbReference>
<keyword evidence="1" id="KW-0472">Membrane</keyword>
<dbReference type="Proteomes" id="UP000253209">
    <property type="component" value="Unassembled WGS sequence"/>
</dbReference>
<comment type="caution">
    <text evidence="2">The sequence shown here is derived from an EMBL/GenBank/DDBJ whole genome shotgun (WGS) entry which is preliminary data.</text>
</comment>
<evidence type="ECO:0000256" key="1">
    <source>
        <dbReference type="SAM" id="Phobius"/>
    </source>
</evidence>
<gene>
    <name evidence="2" type="ORF">DJ568_05180</name>
</gene>
<sequence length="76" mass="8941">MNSFLKVLFYVVLIIVIALVGISLFKKRPEIQTVFYFAAVTMLLYALISDELFPNKSMTRKKRIIHESRKQNDFNQ</sequence>
<feature type="transmembrane region" description="Helical" evidence="1">
    <location>
        <begin position="7"/>
        <end position="25"/>
    </location>
</feature>